<accession>A0A0V0YL06</accession>
<proteinExistence type="predicted"/>
<dbReference type="EMBL" id="JYDU01000005">
    <property type="protein sequence ID" value="KRY01010.1"/>
    <property type="molecule type" value="Genomic_DNA"/>
</dbReference>
<organism evidence="1 2">
    <name type="scientific">Trichinella pseudospiralis</name>
    <name type="common">Parasitic roundworm</name>
    <dbReference type="NCBI Taxonomy" id="6337"/>
    <lineage>
        <taxon>Eukaryota</taxon>
        <taxon>Metazoa</taxon>
        <taxon>Ecdysozoa</taxon>
        <taxon>Nematoda</taxon>
        <taxon>Enoplea</taxon>
        <taxon>Dorylaimia</taxon>
        <taxon>Trichinellida</taxon>
        <taxon>Trichinellidae</taxon>
        <taxon>Trichinella</taxon>
    </lineage>
</organism>
<reference evidence="1 2" key="1">
    <citation type="submission" date="2015-01" db="EMBL/GenBank/DDBJ databases">
        <title>Evolution of Trichinella species and genotypes.</title>
        <authorList>
            <person name="Korhonen P.K."/>
            <person name="Edoardo P."/>
            <person name="Giuseppe L.R."/>
            <person name="Gasser R.B."/>
        </authorList>
    </citation>
    <scope>NUCLEOTIDE SEQUENCE [LARGE SCALE GENOMIC DNA]</scope>
    <source>
        <strain evidence="1">ISS141</strain>
    </source>
</reference>
<comment type="caution">
    <text evidence="1">The sequence shown here is derived from an EMBL/GenBank/DDBJ whole genome shotgun (WGS) entry which is preliminary data.</text>
</comment>
<dbReference type="Proteomes" id="UP000054815">
    <property type="component" value="Unassembled WGS sequence"/>
</dbReference>
<evidence type="ECO:0000313" key="2">
    <source>
        <dbReference type="Proteomes" id="UP000054815"/>
    </source>
</evidence>
<gene>
    <name evidence="1" type="ORF">T4E_11362</name>
</gene>
<evidence type="ECO:0000313" key="1">
    <source>
        <dbReference type="EMBL" id="KRY01010.1"/>
    </source>
</evidence>
<name>A0A0V0YL06_TRIPS</name>
<sequence length="32" mass="3693">MDYRSLNVITETVEMRKDDVSTLNSMLSRQCG</sequence>
<protein>
    <submittedName>
        <fullName evidence="1">Uncharacterized protein</fullName>
    </submittedName>
</protein>
<dbReference type="AlphaFoldDB" id="A0A0V0YL06"/>